<reference evidence="10 11" key="1">
    <citation type="submission" date="2017-07" db="EMBL/GenBank/DDBJ databases">
        <title>Draft Genome Sequences of Select Purple Nonsulfur Bacteria.</title>
        <authorList>
            <person name="Lasarre B."/>
            <person name="Mckinlay J.B."/>
        </authorList>
    </citation>
    <scope>NUCLEOTIDE SEQUENCE [LARGE SCALE GENOMIC DNA]</scope>
    <source>
        <strain evidence="10 11">DSM 11907</strain>
    </source>
</reference>
<dbReference type="PANTHER" id="PTHR48111:SF37">
    <property type="entry name" value="RESPONSE REGULATOR PROTEIN CARR"/>
    <property type="match status" value="1"/>
</dbReference>
<dbReference type="GO" id="GO:0006355">
    <property type="term" value="P:regulation of DNA-templated transcription"/>
    <property type="evidence" value="ECO:0007669"/>
    <property type="project" value="InterPro"/>
</dbReference>
<organism evidence="10 11">
    <name type="scientific">Rhodoplanes elegans</name>
    <dbReference type="NCBI Taxonomy" id="29408"/>
    <lineage>
        <taxon>Bacteria</taxon>
        <taxon>Pseudomonadati</taxon>
        <taxon>Pseudomonadota</taxon>
        <taxon>Alphaproteobacteria</taxon>
        <taxon>Hyphomicrobiales</taxon>
        <taxon>Nitrobacteraceae</taxon>
        <taxon>Rhodoplanes</taxon>
    </lineage>
</organism>
<dbReference type="Proteomes" id="UP000248863">
    <property type="component" value="Unassembled WGS sequence"/>
</dbReference>
<dbReference type="InterPro" id="IPR036388">
    <property type="entry name" value="WH-like_DNA-bd_sf"/>
</dbReference>
<dbReference type="GO" id="GO:0032993">
    <property type="term" value="C:protein-DNA complex"/>
    <property type="evidence" value="ECO:0007669"/>
    <property type="project" value="TreeGrafter"/>
</dbReference>
<dbReference type="FunFam" id="3.40.50.2300:FF:000002">
    <property type="entry name" value="DNA-binding response regulator PhoP"/>
    <property type="match status" value="1"/>
</dbReference>
<evidence type="ECO:0000256" key="2">
    <source>
        <dbReference type="ARBA" id="ARBA00023012"/>
    </source>
</evidence>
<dbReference type="OrthoDB" id="9802426at2"/>
<evidence type="ECO:0000256" key="7">
    <source>
        <dbReference type="PROSITE-ProRule" id="PRU01091"/>
    </source>
</evidence>
<dbReference type="Pfam" id="PF00486">
    <property type="entry name" value="Trans_reg_C"/>
    <property type="match status" value="1"/>
</dbReference>
<dbReference type="InterPro" id="IPR001789">
    <property type="entry name" value="Sig_transdc_resp-reg_receiver"/>
</dbReference>
<keyword evidence="3" id="KW-0805">Transcription regulation</keyword>
<dbReference type="PANTHER" id="PTHR48111">
    <property type="entry name" value="REGULATOR OF RPOS"/>
    <property type="match status" value="1"/>
</dbReference>
<sequence>MRILVVEDEPRIARDIAAALTAAGGVVEVVADGEEAWFKGDTEDYALVVLDLGLPRLDGLAVLKRWRANRRQTPVLILTARGTWAERVEGIDAGADDYLPKPFRMEELVARARALIRRSAGIGTAVITAGPLTVDPRDMKVFSRGVPVNLSPLEYRLVAYLALHQDRVVPPHELIDQLYGTDDARDANALEALVMRLRRKLGADAIETRRGFGYRIGEGKEATS</sequence>
<dbReference type="PROSITE" id="PS51755">
    <property type="entry name" value="OMPR_PHOB"/>
    <property type="match status" value="1"/>
</dbReference>
<accession>A0A327JYM5</accession>
<keyword evidence="11" id="KW-1185">Reference proteome</keyword>
<dbReference type="EMBL" id="NPEU01000587">
    <property type="protein sequence ID" value="RAI30663.1"/>
    <property type="molecule type" value="Genomic_DNA"/>
</dbReference>
<dbReference type="Gene3D" id="1.10.10.10">
    <property type="entry name" value="Winged helix-like DNA-binding domain superfamily/Winged helix DNA-binding domain"/>
    <property type="match status" value="1"/>
</dbReference>
<evidence type="ECO:0000256" key="4">
    <source>
        <dbReference type="ARBA" id="ARBA00023125"/>
    </source>
</evidence>
<keyword evidence="5" id="KW-0804">Transcription</keyword>
<dbReference type="SMART" id="SM00862">
    <property type="entry name" value="Trans_reg_C"/>
    <property type="match status" value="1"/>
</dbReference>
<dbReference type="GO" id="GO:0000156">
    <property type="term" value="F:phosphorelay response regulator activity"/>
    <property type="evidence" value="ECO:0007669"/>
    <property type="project" value="TreeGrafter"/>
</dbReference>
<dbReference type="InterPro" id="IPR011006">
    <property type="entry name" value="CheY-like_superfamily"/>
</dbReference>
<dbReference type="Gene3D" id="3.40.50.2300">
    <property type="match status" value="1"/>
</dbReference>
<dbReference type="InterPro" id="IPR039420">
    <property type="entry name" value="WalR-like"/>
</dbReference>
<keyword evidence="4 7" id="KW-0238">DNA-binding</keyword>
<dbReference type="GO" id="GO:0000976">
    <property type="term" value="F:transcription cis-regulatory region binding"/>
    <property type="evidence" value="ECO:0007669"/>
    <property type="project" value="TreeGrafter"/>
</dbReference>
<dbReference type="InterPro" id="IPR001867">
    <property type="entry name" value="OmpR/PhoB-type_DNA-bd"/>
</dbReference>
<feature type="domain" description="Response regulatory" evidence="8">
    <location>
        <begin position="2"/>
        <end position="116"/>
    </location>
</feature>
<protein>
    <submittedName>
        <fullName evidence="10">DNA-binding response regulator</fullName>
    </submittedName>
</protein>
<dbReference type="Pfam" id="PF00072">
    <property type="entry name" value="Response_reg"/>
    <property type="match status" value="1"/>
</dbReference>
<comment type="caution">
    <text evidence="10">The sequence shown here is derived from an EMBL/GenBank/DDBJ whole genome shotgun (WGS) entry which is preliminary data.</text>
</comment>
<dbReference type="Gene3D" id="6.10.250.690">
    <property type="match status" value="1"/>
</dbReference>
<feature type="domain" description="OmpR/PhoB-type" evidence="9">
    <location>
        <begin position="124"/>
        <end position="218"/>
    </location>
</feature>
<gene>
    <name evidence="10" type="ORF">CH338_27270</name>
</gene>
<dbReference type="CDD" id="cd00383">
    <property type="entry name" value="trans_reg_C"/>
    <property type="match status" value="1"/>
</dbReference>
<dbReference type="PROSITE" id="PS50110">
    <property type="entry name" value="RESPONSE_REGULATORY"/>
    <property type="match status" value="1"/>
</dbReference>
<name>A0A327JYM5_9BRAD</name>
<evidence type="ECO:0000256" key="5">
    <source>
        <dbReference type="ARBA" id="ARBA00023163"/>
    </source>
</evidence>
<evidence type="ECO:0000259" key="8">
    <source>
        <dbReference type="PROSITE" id="PS50110"/>
    </source>
</evidence>
<proteinExistence type="predicted"/>
<feature type="DNA-binding region" description="OmpR/PhoB-type" evidence="7">
    <location>
        <begin position="124"/>
        <end position="218"/>
    </location>
</feature>
<dbReference type="AlphaFoldDB" id="A0A327JYM5"/>
<evidence type="ECO:0000313" key="11">
    <source>
        <dbReference type="Proteomes" id="UP000248863"/>
    </source>
</evidence>
<dbReference type="SMART" id="SM00448">
    <property type="entry name" value="REC"/>
    <property type="match status" value="1"/>
</dbReference>
<keyword evidence="2" id="KW-0902">Two-component regulatory system</keyword>
<evidence type="ECO:0000256" key="1">
    <source>
        <dbReference type="ARBA" id="ARBA00022553"/>
    </source>
</evidence>
<feature type="modified residue" description="4-aspartylphosphate" evidence="6">
    <location>
        <position position="51"/>
    </location>
</feature>
<keyword evidence="1 6" id="KW-0597">Phosphoprotein</keyword>
<dbReference type="GO" id="GO:0005829">
    <property type="term" value="C:cytosol"/>
    <property type="evidence" value="ECO:0007669"/>
    <property type="project" value="TreeGrafter"/>
</dbReference>
<dbReference type="CDD" id="cd19934">
    <property type="entry name" value="REC_OmpR_EcPhoP-like"/>
    <property type="match status" value="1"/>
</dbReference>
<evidence type="ECO:0000259" key="9">
    <source>
        <dbReference type="PROSITE" id="PS51755"/>
    </source>
</evidence>
<dbReference type="RefSeq" id="WP_111360158.1">
    <property type="nucleotide sequence ID" value="NZ_NHSK01000178.1"/>
</dbReference>
<evidence type="ECO:0000256" key="6">
    <source>
        <dbReference type="PROSITE-ProRule" id="PRU00169"/>
    </source>
</evidence>
<evidence type="ECO:0000313" key="10">
    <source>
        <dbReference type="EMBL" id="RAI30663.1"/>
    </source>
</evidence>
<dbReference type="SUPFAM" id="SSF52172">
    <property type="entry name" value="CheY-like"/>
    <property type="match status" value="1"/>
</dbReference>
<evidence type="ECO:0000256" key="3">
    <source>
        <dbReference type="ARBA" id="ARBA00023015"/>
    </source>
</evidence>